<name>A0A1M5NJE0_STRHI</name>
<keyword evidence="1" id="KW-0732">Signal</keyword>
<dbReference type="InterPro" id="IPR001466">
    <property type="entry name" value="Beta-lactam-related"/>
</dbReference>
<dbReference type="Proteomes" id="UP000184501">
    <property type="component" value="Unassembled WGS sequence"/>
</dbReference>
<dbReference type="PROSITE" id="PS51318">
    <property type="entry name" value="TAT"/>
    <property type="match status" value="1"/>
</dbReference>
<feature type="signal peptide" evidence="1">
    <location>
        <begin position="1"/>
        <end position="29"/>
    </location>
</feature>
<accession>A0A1M5NJE0</accession>
<proteinExistence type="predicted"/>
<dbReference type="Gene3D" id="3.40.710.10">
    <property type="entry name" value="DD-peptidase/beta-lactamase superfamily"/>
    <property type="match status" value="1"/>
</dbReference>
<dbReference type="STRING" id="2017.SAMN05444320_11610"/>
<evidence type="ECO:0000313" key="4">
    <source>
        <dbReference type="Proteomes" id="UP000184501"/>
    </source>
</evidence>
<keyword evidence="4" id="KW-1185">Reference proteome</keyword>
<dbReference type="InterPro" id="IPR012338">
    <property type="entry name" value="Beta-lactam/transpept-like"/>
</dbReference>
<dbReference type="Pfam" id="PF00144">
    <property type="entry name" value="Beta-lactamase"/>
    <property type="match status" value="1"/>
</dbReference>
<gene>
    <name evidence="3" type="ORF">SAMN05444320_11610</name>
</gene>
<dbReference type="EMBL" id="FQVN01000016">
    <property type="protein sequence ID" value="SHG89641.1"/>
    <property type="molecule type" value="Genomic_DNA"/>
</dbReference>
<organism evidence="3 4">
    <name type="scientific">Streptoalloteichus hindustanus</name>
    <dbReference type="NCBI Taxonomy" id="2017"/>
    <lineage>
        <taxon>Bacteria</taxon>
        <taxon>Bacillati</taxon>
        <taxon>Actinomycetota</taxon>
        <taxon>Actinomycetes</taxon>
        <taxon>Pseudonocardiales</taxon>
        <taxon>Pseudonocardiaceae</taxon>
        <taxon>Streptoalloteichus</taxon>
    </lineage>
</organism>
<dbReference type="AlphaFoldDB" id="A0A1M5NJE0"/>
<dbReference type="RefSeq" id="WP_234995997.1">
    <property type="nucleotide sequence ID" value="NZ_FQVN01000016.1"/>
</dbReference>
<evidence type="ECO:0000259" key="2">
    <source>
        <dbReference type="Pfam" id="PF00144"/>
    </source>
</evidence>
<protein>
    <submittedName>
        <fullName evidence="3">CubicO group peptidase, beta-lactamase class C family</fullName>
    </submittedName>
</protein>
<feature type="domain" description="Beta-lactamase-related" evidence="2">
    <location>
        <begin position="52"/>
        <end position="399"/>
    </location>
</feature>
<dbReference type="InterPro" id="IPR006311">
    <property type="entry name" value="TAT_signal"/>
</dbReference>
<evidence type="ECO:0000256" key="1">
    <source>
        <dbReference type="SAM" id="SignalP"/>
    </source>
</evidence>
<reference evidence="3 4" key="1">
    <citation type="submission" date="2016-11" db="EMBL/GenBank/DDBJ databases">
        <authorList>
            <person name="Jaros S."/>
            <person name="Januszkiewicz K."/>
            <person name="Wedrychowicz H."/>
        </authorList>
    </citation>
    <scope>NUCLEOTIDE SEQUENCE [LARGE SCALE GENOMIC DNA]</scope>
    <source>
        <strain evidence="3 4">DSM 44523</strain>
    </source>
</reference>
<dbReference type="SUPFAM" id="SSF56601">
    <property type="entry name" value="beta-lactamase/transpeptidase-like"/>
    <property type="match status" value="1"/>
</dbReference>
<dbReference type="InterPro" id="IPR050789">
    <property type="entry name" value="Diverse_Enzym_Activities"/>
</dbReference>
<dbReference type="PANTHER" id="PTHR43283">
    <property type="entry name" value="BETA-LACTAMASE-RELATED"/>
    <property type="match status" value="1"/>
</dbReference>
<evidence type="ECO:0000313" key="3">
    <source>
        <dbReference type="EMBL" id="SHG89641.1"/>
    </source>
</evidence>
<sequence>MAKILPSRRAVLGMFGAAGLLATTGAAEAGDDLNPFGPGRVPRDVLPGGSYDRHIADLAAQDRFSGTVLVAHRGRPVLARAYGMADRERSIPNRVDTIYALASASKPFVGLAIVQLAQQGKLRFGDKLGAHLQGYPADVAEKVTVHHLLTHTAGMSDPRWNPPPERTYHSVEEQMRDQAADLRREELRFAPGSQSSYSSSGMAVLGEIVEKVTGRTFWDYVRDHVFRPAGMTRSDYYTRPQWLADERIAHPYMLQESGERVDGVRHLDKGGKPGKIPGGGQIPGGNNSARNFIGTAAGNGFSTAPDLVRFARALTGHKLLNRAYTELFVGGKHTGPRPHVGNPDPAAQESFMAYGVTASVFNNQRLIGHGGGIAGGSTNWTIYLDSDWTGVILSNYDYDSYDALSTIISRERHAVTDPHH</sequence>
<feature type="chain" id="PRO_5038770145" evidence="1">
    <location>
        <begin position="30"/>
        <end position="420"/>
    </location>
</feature>